<keyword evidence="3" id="KW-0804">Transcription</keyword>
<dbReference type="PROSITE" id="PS50995">
    <property type="entry name" value="HTH_MARR_2"/>
    <property type="match status" value="1"/>
</dbReference>
<dbReference type="AlphaFoldDB" id="A0A2M9G3U1"/>
<dbReference type="SUPFAM" id="SSF46785">
    <property type="entry name" value="Winged helix' DNA-binding domain"/>
    <property type="match status" value="1"/>
</dbReference>
<dbReference type="RefSeq" id="WP_109795096.1">
    <property type="nucleotide sequence ID" value="NZ_PHIG01000028.1"/>
</dbReference>
<dbReference type="InterPro" id="IPR023187">
    <property type="entry name" value="Tscrpt_reg_MarR-type_CS"/>
</dbReference>
<evidence type="ECO:0000313" key="5">
    <source>
        <dbReference type="EMBL" id="PJK30385.1"/>
    </source>
</evidence>
<keyword evidence="1" id="KW-0805">Transcription regulation</keyword>
<reference evidence="5 6" key="1">
    <citation type="submission" date="2017-11" db="EMBL/GenBank/DDBJ databases">
        <title>Draft genome sequence of Rhizobiales bacterium SY3-13.</title>
        <authorList>
            <person name="Sun C."/>
        </authorList>
    </citation>
    <scope>NUCLEOTIDE SEQUENCE [LARGE SCALE GENOMIC DNA]</scope>
    <source>
        <strain evidence="5 6">SY3-13</strain>
    </source>
</reference>
<dbReference type="Proteomes" id="UP000229498">
    <property type="component" value="Unassembled WGS sequence"/>
</dbReference>
<protein>
    <submittedName>
        <fullName evidence="5">MarR family transcriptional regulator</fullName>
    </submittedName>
</protein>
<dbReference type="SMART" id="SM00347">
    <property type="entry name" value="HTH_MARR"/>
    <property type="match status" value="1"/>
</dbReference>
<dbReference type="GO" id="GO:0003700">
    <property type="term" value="F:DNA-binding transcription factor activity"/>
    <property type="evidence" value="ECO:0007669"/>
    <property type="project" value="InterPro"/>
</dbReference>
<comment type="caution">
    <text evidence="5">The sequence shown here is derived from an EMBL/GenBank/DDBJ whole genome shotgun (WGS) entry which is preliminary data.</text>
</comment>
<dbReference type="InterPro" id="IPR036388">
    <property type="entry name" value="WH-like_DNA-bd_sf"/>
</dbReference>
<dbReference type="Gene3D" id="1.10.10.10">
    <property type="entry name" value="Winged helix-like DNA-binding domain superfamily/Winged helix DNA-binding domain"/>
    <property type="match status" value="1"/>
</dbReference>
<evidence type="ECO:0000256" key="3">
    <source>
        <dbReference type="ARBA" id="ARBA00023163"/>
    </source>
</evidence>
<accession>A0A2M9G3U1</accession>
<evidence type="ECO:0000259" key="4">
    <source>
        <dbReference type="PROSITE" id="PS50995"/>
    </source>
</evidence>
<dbReference type="PANTHER" id="PTHR33164:SF43">
    <property type="entry name" value="HTH-TYPE TRANSCRIPTIONAL REPRESSOR YETL"/>
    <property type="match status" value="1"/>
</dbReference>
<dbReference type="InterPro" id="IPR039422">
    <property type="entry name" value="MarR/SlyA-like"/>
</dbReference>
<gene>
    <name evidence="5" type="ORF">CVT23_06935</name>
</gene>
<evidence type="ECO:0000313" key="6">
    <source>
        <dbReference type="Proteomes" id="UP000229498"/>
    </source>
</evidence>
<name>A0A2M9G3U1_9PROT</name>
<dbReference type="PROSITE" id="PS01117">
    <property type="entry name" value="HTH_MARR_1"/>
    <property type="match status" value="1"/>
</dbReference>
<keyword evidence="2" id="KW-0238">DNA-binding</keyword>
<dbReference type="PRINTS" id="PR00598">
    <property type="entry name" value="HTHMARR"/>
</dbReference>
<dbReference type="InterPro" id="IPR036390">
    <property type="entry name" value="WH_DNA-bd_sf"/>
</dbReference>
<organism evidence="5 6">
    <name type="scientific">Minwuia thermotolerans</name>
    <dbReference type="NCBI Taxonomy" id="2056226"/>
    <lineage>
        <taxon>Bacteria</taxon>
        <taxon>Pseudomonadati</taxon>
        <taxon>Pseudomonadota</taxon>
        <taxon>Alphaproteobacteria</taxon>
        <taxon>Minwuiales</taxon>
        <taxon>Minwuiaceae</taxon>
        <taxon>Minwuia</taxon>
    </lineage>
</organism>
<dbReference type="GO" id="GO:0003677">
    <property type="term" value="F:DNA binding"/>
    <property type="evidence" value="ECO:0007669"/>
    <property type="project" value="UniProtKB-KW"/>
</dbReference>
<keyword evidence="6" id="KW-1185">Reference proteome</keyword>
<sequence length="156" mass="17206">MSAAGQLRPDPKLELRLWLRMLACTGEIERTIRSRLREEFDTTLPRFDVLAQLDRAADGLTMGALSGRLMVSAGNVTGLVNRLAEEGLVETARLPEDRRTQVVRMTEAGKRAFDRMTPAHESWIDSMLSTLTPGEAEALYGLLGKVRAGLQQEAAP</sequence>
<evidence type="ECO:0000256" key="1">
    <source>
        <dbReference type="ARBA" id="ARBA00023015"/>
    </source>
</evidence>
<dbReference type="PANTHER" id="PTHR33164">
    <property type="entry name" value="TRANSCRIPTIONAL REGULATOR, MARR FAMILY"/>
    <property type="match status" value="1"/>
</dbReference>
<proteinExistence type="predicted"/>
<feature type="domain" description="HTH marR-type" evidence="4">
    <location>
        <begin position="1"/>
        <end position="148"/>
    </location>
</feature>
<dbReference type="OrthoDB" id="7063965at2"/>
<dbReference type="GO" id="GO:0006950">
    <property type="term" value="P:response to stress"/>
    <property type="evidence" value="ECO:0007669"/>
    <property type="project" value="TreeGrafter"/>
</dbReference>
<dbReference type="InterPro" id="IPR000835">
    <property type="entry name" value="HTH_MarR-typ"/>
</dbReference>
<dbReference type="Pfam" id="PF12802">
    <property type="entry name" value="MarR_2"/>
    <property type="match status" value="1"/>
</dbReference>
<evidence type="ECO:0000256" key="2">
    <source>
        <dbReference type="ARBA" id="ARBA00023125"/>
    </source>
</evidence>
<dbReference type="EMBL" id="PHIG01000028">
    <property type="protein sequence ID" value="PJK30385.1"/>
    <property type="molecule type" value="Genomic_DNA"/>
</dbReference>